<reference evidence="9 10" key="1">
    <citation type="submission" date="2024-09" db="EMBL/GenBank/DDBJ databases">
        <authorList>
            <person name="Sun Q."/>
            <person name="Mori K."/>
        </authorList>
    </citation>
    <scope>NUCLEOTIDE SEQUENCE [LARGE SCALE GENOMIC DNA]</scope>
    <source>
        <strain evidence="9 10">CCM 7468</strain>
    </source>
</reference>
<dbReference type="Gene3D" id="3.30.565.10">
    <property type="entry name" value="Histidine kinase-like ATPase, C-terminal domain"/>
    <property type="match status" value="1"/>
</dbReference>
<feature type="domain" description="Histidine kinase" evidence="7">
    <location>
        <begin position="512"/>
        <end position="733"/>
    </location>
</feature>
<proteinExistence type="predicted"/>
<dbReference type="SUPFAM" id="SSF52172">
    <property type="entry name" value="CheY-like"/>
    <property type="match status" value="1"/>
</dbReference>
<dbReference type="SMART" id="SM00388">
    <property type="entry name" value="HisKA"/>
    <property type="match status" value="1"/>
</dbReference>
<dbReference type="InterPro" id="IPR011006">
    <property type="entry name" value="CheY-like_superfamily"/>
</dbReference>
<dbReference type="Pfam" id="PF00512">
    <property type="entry name" value="HisKA"/>
    <property type="match status" value="1"/>
</dbReference>
<dbReference type="InterPro" id="IPR036097">
    <property type="entry name" value="HisK_dim/P_sf"/>
</dbReference>
<feature type="coiled-coil region" evidence="5">
    <location>
        <begin position="31"/>
        <end position="58"/>
    </location>
</feature>
<dbReference type="EC" id="2.7.13.3" evidence="2"/>
<comment type="catalytic activity">
    <reaction evidence="1">
        <text>ATP + protein L-histidine = ADP + protein N-phospho-L-histidine.</text>
        <dbReference type="EC" id="2.7.13.3"/>
    </reaction>
</comment>
<dbReference type="InterPro" id="IPR036890">
    <property type="entry name" value="HATPase_C_sf"/>
</dbReference>
<dbReference type="CDD" id="cd00082">
    <property type="entry name" value="HisKA"/>
    <property type="match status" value="1"/>
</dbReference>
<dbReference type="SUPFAM" id="SSF47226">
    <property type="entry name" value="Histidine-containing phosphotransfer domain, HPT domain"/>
    <property type="match status" value="1"/>
</dbReference>
<gene>
    <name evidence="9" type="ORF">ACFFIC_13165</name>
</gene>
<dbReference type="InterPro" id="IPR004358">
    <property type="entry name" value="Sig_transdc_His_kin-like_C"/>
</dbReference>
<keyword evidence="6" id="KW-0472">Membrane</keyword>
<keyword evidence="5" id="KW-0175">Coiled coil</keyword>
<dbReference type="PANTHER" id="PTHR45339:SF3">
    <property type="entry name" value="HISTIDINE KINASE"/>
    <property type="match status" value="1"/>
</dbReference>
<evidence type="ECO:0000259" key="7">
    <source>
        <dbReference type="PROSITE" id="PS50109"/>
    </source>
</evidence>
<sequence>MKRSRTLLRHLMVFVLVLTVPILVVAFIVTYSFANAERSRLEASADNANQEIVTLVEREISSRLAMLQALATAPSLQTGDIAAFEAQAREFSRRTGVLTALFDPAGMQLMSTHHAPGAPLHPTGDPDLVEEVMRSRQAYVSNLFRSWELQHLRTQVAVPVMRGGEVAAILSSTMMPERLAQLLREGLPPGPFYATILDRKGIIIARSTGHERMAGKPLPMLAERSQGLRGSVSMASADGIPVFAYYRRPAASGWVIAAAVEQAALTTPLTDSLRMFAASALGLAGVAVLGAWWIGRRLTHAHKELVGAAVAIGEGRTVSPPVTQIHEVNLVGQILAAASRSIASHAEETRLVQRQLEVRVEERTRELSAKRALLETTIDTMNQGLIVFDERGRIPVCNARARNMLDLPWPLMDRQPGVEEVIALLELRGIPLHSADGASHLLRPAAGCAPVFEVEWPDGTVLEVQAMPVRDGLGFVQTFSSVTEQRRHARELEEAKDAAVRASRAKDEFLATMSHEMRTPLNAVIGYSERFLRDQALSLQARRMAEHILSAGSALLCLVNDVLDIGRIEAGIIDVRHESFLVTALVEEAISLVQPLSTDKGLALDVVLGEGLGGFFRGDRDRLRQVLLNLLNNAIKFTAAGGVRLRVARRDTPRGDRIRFSVIDTGIGIAKSDQGKLFQGFFQVDPTISRRFGGVGLGLVISRRLVERMGGAIGVESAPGEGSTFWFEVTLTPVPPGEAAGKDPPAVPRPARILVAEDLAINQELARELLESDGHRVEVVSNGVEAVEAARGGPYDLVLMDVSMPEMDGLAAARLIRSADPARALPIVACTANVFTARLAEFREAGVDAYLRKPLRQSELRETIQRVLTIRPEARCRPEEGHGQPKAPDAECLDAGCFDAPGIVSLLGAKRVIAALDGLMAQLRTLAALEPARSGGHQGLADRAHTLISTASILGMVGLAQGSRDLEIACHEGGAVEAALERLMQVAEPALVELEQIRARIEAQDEAAA</sequence>
<evidence type="ECO:0000256" key="5">
    <source>
        <dbReference type="SAM" id="Coils"/>
    </source>
</evidence>
<feature type="domain" description="Response regulatory" evidence="8">
    <location>
        <begin position="752"/>
        <end position="868"/>
    </location>
</feature>
<dbReference type="InterPro" id="IPR003661">
    <property type="entry name" value="HisK_dim/P_dom"/>
</dbReference>
<dbReference type="Pfam" id="PF00072">
    <property type="entry name" value="Response_reg"/>
    <property type="match status" value="1"/>
</dbReference>
<dbReference type="InterPro" id="IPR035965">
    <property type="entry name" value="PAS-like_dom_sf"/>
</dbReference>
<keyword evidence="10" id="KW-1185">Reference proteome</keyword>
<dbReference type="Pfam" id="PF02518">
    <property type="entry name" value="HATPase_c"/>
    <property type="match status" value="1"/>
</dbReference>
<dbReference type="PRINTS" id="PR00344">
    <property type="entry name" value="BCTRLSENSOR"/>
</dbReference>
<dbReference type="Pfam" id="PF12860">
    <property type="entry name" value="PAS_7"/>
    <property type="match status" value="1"/>
</dbReference>
<dbReference type="RefSeq" id="WP_377050994.1">
    <property type="nucleotide sequence ID" value="NZ_JBHLVZ010000033.1"/>
</dbReference>
<dbReference type="PROSITE" id="PS50110">
    <property type="entry name" value="RESPONSE_REGULATORY"/>
    <property type="match status" value="1"/>
</dbReference>
<dbReference type="CDD" id="cd17546">
    <property type="entry name" value="REC_hyHK_CKI1_RcsC-like"/>
    <property type="match status" value="1"/>
</dbReference>
<evidence type="ECO:0000259" key="8">
    <source>
        <dbReference type="PROSITE" id="PS50110"/>
    </source>
</evidence>
<dbReference type="InterPro" id="IPR005467">
    <property type="entry name" value="His_kinase_dom"/>
</dbReference>
<dbReference type="SUPFAM" id="SSF47384">
    <property type="entry name" value="Homodimeric domain of signal transducing histidine kinase"/>
    <property type="match status" value="1"/>
</dbReference>
<dbReference type="PROSITE" id="PS50109">
    <property type="entry name" value="HIS_KIN"/>
    <property type="match status" value="1"/>
</dbReference>
<evidence type="ECO:0000256" key="2">
    <source>
        <dbReference type="ARBA" id="ARBA00012438"/>
    </source>
</evidence>
<dbReference type="SUPFAM" id="SSF55785">
    <property type="entry name" value="PYP-like sensor domain (PAS domain)"/>
    <property type="match status" value="1"/>
</dbReference>
<dbReference type="PANTHER" id="PTHR45339">
    <property type="entry name" value="HYBRID SIGNAL TRANSDUCTION HISTIDINE KINASE J"/>
    <property type="match status" value="1"/>
</dbReference>
<feature type="modified residue" description="4-aspartylphosphate" evidence="4">
    <location>
        <position position="801"/>
    </location>
</feature>
<dbReference type="Gene3D" id="1.10.287.130">
    <property type="match status" value="1"/>
</dbReference>
<keyword evidence="9" id="KW-0547">Nucleotide-binding</keyword>
<dbReference type="InterPro" id="IPR003594">
    <property type="entry name" value="HATPase_dom"/>
</dbReference>
<comment type="caution">
    <text evidence="9">The sequence shown here is derived from an EMBL/GenBank/DDBJ whole genome shotgun (WGS) entry which is preliminary data.</text>
</comment>
<evidence type="ECO:0000256" key="3">
    <source>
        <dbReference type="ARBA" id="ARBA00022553"/>
    </source>
</evidence>
<dbReference type="Gene3D" id="3.30.450.20">
    <property type="entry name" value="PAS domain"/>
    <property type="match status" value="2"/>
</dbReference>
<dbReference type="CDD" id="cd16922">
    <property type="entry name" value="HATPase_EvgS-ArcB-TorS-like"/>
    <property type="match status" value="1"/>
</dbReference>
<dbReference type="SMART" id="SM00448">
    <property type="entry name" value="REC"/>
    <property type="match status" value="1"/>
</dbReference>
<name>A0ABV6IUS6_9PROT</name>
<evidence type="ECO:0000256" key="6">
    <source>
        <dbReference type="SAM" id="Phobius"/>
    </source>
</evidence>
<keyword evidence="6" id="KW-1133">Transmembrane helix</keyword>
<evidence type="ECO:0000256" key="1">
    <source>
        <dbReference type="ARBA" id="ARBA00000085"/>
    </source>
</evidence>
<keyword evidence="9" id="KW-0067">ATP-binding</keyword>
<dbReference type="Gene3D" id="3.40.50.2300">
    <property type="match status" value="1"/>
</dbReference>
<accession>A0ABV6IUS6</accession>
<protein>
    <recommendedName>
        <fullName evidence="2">histidine kinase</fullName>
        <ecNumber evidence="2">2.7.13.3</ecNumber>
    </recommendedName>
</protein>
<dbReference type="CDD" id="cd18774">
    <property type="entry name" value="PDC2_HK_sensor"/>
    <property type="match status" value="1"/>
</dbReference>
<organism evidence="9 10">
    <name type="scientific">Muricoccus vinaceus</name>
    <dbReference type="NCBI Taxonomy" id="424704"/>
    <lineage>
        <taxon>Bacteria</taxon>
        <taxon>Pseudomonadati</taxon>
        <taxon>Pseudomonadota</taxon>
        <taxon>Alphaproteobacteria</taxon>
        <taxon>Acetobacterales</taxon>
        <taxon>Roseomonadaceae</taxon>
        <taxon>Muricoccus</taxon>
    </lineage>
</organism>
<dbReference type="InterPro" id="IPR001789">
    <property type="entry name" value="Sig_transdc_resp-reg_receiver"/>
</dbReference>
<evidence type="ECO:0000313" key="10">
    <source>
        <dbReference type="Proteomes" id="UP001589789"/>
    </source>
</evidence>
<dbReference type="GO" id="GO:0005524">
    <property type="term" value="F:ATP binding"/>
    <property type="evidence" value="ECO:0007669"/>
    <property type="project" value="UniProtKB-KW"/>
</dbReference>
<dbReference type="SUPFAM" id="SSF55874">
    <property type="entry name" value="ATPase domain of HSP90 chaperone/DNA topoisomerase II/histidine kinase"/>
    <property type="match status" value="1"/>
</dbReference>
<evidence type="ECO:0000313" key="9">
    <source>
        <dbReference type="EMBL" id="MFC0386485.1"/>
    </source>
</evidence>
<feature type="transmembrane region" description="Helical" evidence="6">
    <location>
        <begin position="12"/>
        <end position="34"/>
    </location>
</feature>
<keyword evidence="6" id="KW-0812">Transmembrane</keyword>
<keyword evidence="3 4" id="KW-0597">Phosphoprotein</keyword>
<dbReference type="Proteomes" id="UP001589789">
    <property type="component" value="Unassembled WGS sequence"/>
</dbReference>
<evidence type="ECO:0000256" key="4">
    <source>
        <dbReference type="PROSITE-ProRule" id="PRU00169"/>
    </source>
</evidence>
<dbReference type="InterPro" id="IPR036641">
    <property type="entry name" value="HPT_dom_sf"/>
</dbReference>
<dbReference type="SMART" id="SM00387">
    <property type="entry name" value="HATPase_c"/>
    <property type="match status" value="1"/>
</dbReference>
<dbReference type="EMBL" id="JBHLVZ010000033">
    <property type="protein sequence ID" value="MFC0386485.1"/>
    <property type="molecule type" value="Genomic_DNA"/>
</dbReference>